<keyword evidence="6 7" id="KW-0472">Membrane</keyword>
<evidence type="ECO:0000256" key="2">
    <source>
        <dbReference type="ARBA" id="ARBA00022475"/>
    </source>
</evidence>
<feature type="transmembrane region" description="Helical" evidence="7">
    <location>
        <begin position="73"/>
        <end position="91"/>
    </location>
</feature>
<proteinExistence type="predicted"/>
<protein>
    <submittedName>
        <fullName evidence="9">DipZ protein</fullName>
    </submittedName>
</protein>
<dbReference type="PANTHER" id="PTHR42852">
    <property type="entry name" value="THIOL:DISULFIDE INTERCHANGE PROTEIN DSBE"/>
    <property type="match status" value="1"/>
</dbReference>
<dbReference type="GO" id="GO:0005886">
    <property type="term" value="C:plasma membrane"/>
    <property type="evidence" value="ECO:0007669"/>
    <property type="project" value="UniProtKB-SubCell"/>
</dbReference>
<feature type="transmembrane region" description="Helical" evidence="7">
    <location>
        <begin position="6"/>
        <end position="28"/>
    </location>
</feature>
<evidence type="ECO:0000313" key="9">
    <source>
        <dbReference type="EMBL" id="ALL67081.1"/>
    </source>
</evidence>
<evidence type="ECO:0000259" key="8">
    <source>
        <dbReference type="PROSITE" id="PS51352"/>
    </source>
</evidence>
<feature type="transmembrane region" description="Helical" evidence="7">
    <location>
        <begin position="40"/>
        <end position="61"/>
    </location>
</feature>
<dbReference type="PROSITE" id="PS51352">
    <property type="entry name" value="THIOREDOXIN_2"/>
    <property type="match status" value="1"/>
</dbReference>
<name>A0A0P0REQ0_9BURK</name>
<dbReference type="CDD" id="cd03012">
    <property type="entry name" value="TlpA_like_DipZ_like"/>
    <property type="match status" value="1"/>
</dbReference>
<keyword evidence="2" id="KW-1003">Cell membrane</keyword>
<evidence type="ECO:0000256" key="3">
    <source>
        <dbReference type="ARBA" id="ARBA00022692"/>
    </source>
</evidence>
<dbReference type="GO" id="GO:0016491">
    <property type="term" value="F:oxidoreductase activity"/>
    <property type="evidence" value="ECO:0007669"/>
    <property type="project" value="InterPro"/>
</dbReference>
<sequence length="586" mass="61992">MLLIVIAFLGGVLTILSPCILPVVPFVFARSDKPFVTGRLPLLLGLAVTFALVTGVGVAGLSGAAQLNHYGRWISLALFGVFGASLLFPALSARLSRPFFGIGNRVAALSQMRGTRFQVGSALLLGVATGLLWAPCAGPILGLILTGAALHGASWATAAALTAYALGAASSLAVVSGLGKQALDGLKRSLGLGERVRRAMGALVLLSVTAIGFGFDTRALAHVPSASTTGVESRLVGLLSSNPTQKPDTPKPHIQRISVKVPSALPVEGHLPSLDGAEGWLNSPPLTSDALRGKVAVVNFWTYSCINCLRTLPYLKTWSDRYRNDGLVVLGVHTPEFAFEHDPSNVKRAVADLGVHYPVAIDNGYKIWQAFGNQYWPAFYIVDAQGRIRYHHFGEGGYAEAEKVIQQLLAESGHATQPRDLPPIQGAGAQAAADNPNVESGETYVGYQQARGFASPEDLRPDDVAAYTVPSQLPLNSWAFGGKWTVGGEAAVLDDAHGRIAYRFHARDLHLVLGPGANGKPVRFRVTIDGAAPGDSHGADVAADGSGVVTSARLYQLVRQHDAVRDRTFTIEFLDPGVQAFSFTFG</sequence>
<feature type="transmembrane region" description="Helical" evidence="7">
    <location>
        <begin position="122"/>
        <end position="149"/>
    </location>
</feature>
<dbReference type="GO" id="GO:0017004">
    <property type="term" value="P:cytochrome complex assembly"/>
    <property type="evidence" value="ECO:0007669"/>
    <property type="project" value="UniProtKB-KW"/>
</dbReference>
<dbReference type="Pfam" id="PF17991">
    <property type="entry name" value="Thioredoxin_10"/>
    <property type="match status" value="1"/>
</dbReference>
<dbReference type="InterPro" id="IPR013740">
    <property type="entry name" value="Redoxin"/>
</dbReference>
<dbReference type="PANTHER" id="PTHR42852:SF13">
    <property type="entry name" value="PROTEIN DIPZ"/>
    <property type="match status" value="1"/>
</dbReference>
<evidence type="ECO:0000256" key="4">
    <source>
        <dbReference type="ARBA" id="ARBA00022748"/>
    </source>
</evidence>
<organism evidence="9 10">
    <name type="scientific">Paraburkholderia caribensis MBA4</name>
    <dbReference type="NCBI Taxonomy" id="1323664"/>
    <lineage>
        <taxon>Bacteria</taxon>
        <taxon>Pseudomonadati</taxon>
        <taxon>Pseudomonadota</taxon>
        <taxon>Betaproteobacteria</taxon>
        <taxon>Burkholderiales</taxon>
        <taxon>Burkholderiaceae</taxon>
        <taxon>Paraburkholderia</taxon>
    </lineage>
</organism>
<dbReference type="Gene3D" id="2.60.120.260">
    <property type="entry name" value="Galactose-binding domain-like"/>
    <property type="match status" value="1"/>
</dbReference>
<dbReference type="EMBL" id="CP012747">
    <property type="protein sequence ID" value="ALL67081.1"/>
    <property type="molecule type" value="Genomic_DNA"/>
</dbReference>
<dbReference type="Gene3D" id="3.40.30.10">
    <property type="entry name" value="Glutaredoxin"/>
    <property type="match status" value="1"/>
</dbReference>
<dbReference type="Proteomes" id="UP000019146">
    <property type="component" value="Chromosome 2"/>
</dbReference>
<feature type="domain" description="Thioredoxin" evidence="8">
    <location>
        <begin position="259"/>
        <end position="410"/>
    </location>
</feature>
<dbReference type="SUPFAM" id="SSF52833">
    <property type="entry name" value="Thioredoxin-like"/>
    <property type="match status" value="1"/>
</dbReference>
<feature type="transmembrane region" description="Helical" evidence="7">
    <location>
        <begin position="155"/>
        <end position="178"/>
    </location>
</feature>
<evidence type="ECO:0000313" key="10">
    <source>
        <dbReference type="Proteomes" id="UP000019146"/>
    </source>
</evidence>
<dbReference type="InterPro" id="IPR003834">
    <property type="entry name" value="Cyt_c_assmbl_TM_dom"/>
</dbReference>
<evidence type="ECO:0000256" key="6">
    <source>
        <dbReference type="ARBA" id="ARBA00023136"/>
    </source>
</evidence>
<dbReference type="InterPro" id="IPR036249">
    <property type="entry name" value="Thioredoxin-like_sf"/>
</dbReference>
<evidence type="ECO:0000256" key="5">
    <source>
        <dbReference type="ARBA" id="ARBA00022989"/>
    </source>
</evidence>
<dbReference type="RefSeq" id="WP_036001165.1">
    <property type="nucleotide sequence ID" value="NZ_CP012747.1"/>
</dbReference>
<feature type="transmembrane region" description="Helical" evidence="7">
    <location>
        <begin position="199"/>
        <end position="215"/>
    </location>
</feature>
<dbReference type="Pfam" id="PF08534">
    <property type="entry name" value="Redoxin"/>
    <property type="match status" value="1"/>
</dbReference>
<comment type="subcellular location">
    <subcellularLocation>
        <location evidence="1">Cell membrane</location>
        <topology evidence="1">Multi-pass membrane protein</topology>
    </subcellularLocation>
</comment>
<keyword evidence="3 7" id="KW-0812">Transmembrane</keyword>
<keyword evidence="4" id="KW-0201">Cytochrome c-type biogenesis</keyword>
<dbReference type="InterPro" id="IPR041017">
    <property type="entry name" value="Thioredoxin_10"/>
</dbReference>
<evidence type="ECO:0000256" key="1">
    <source>
        <dbReference type="ARBA" id="ARBA00004651"/>
    </source>
</evidence>
<gene>
    <name evidence="9" type="ORF">K788_0008243</name>
</gene>
<dbReference type="GeneID" id="69970968"/>
<dbReference type="Pfam" id="PF02683">
    <property type="entry name" value="DsbD_TM"/>
    <property type="match status" value="1"/>
</dbReference>
<dbReference type="AlphaFoldDB" id="A0A0P0REQ0"/>
<accession>A0A0P0REQ0</accession>
<dbReference type="InterPro" id="IPR050553">
    <property type="entry name" value="Thioredoxin_ResA/DsbE_sf"/>
</dbReference>
<dbReference type="KEGG" id="bcai:K788_0008243"/>
<keyword evidence="5 7" id="KW-1133">Transmembrane helix</keyword>
<dbReference type="InterPro" id="IPR013766">
    <property type="entry name" value="Thioredoxin_domain"/>
</dbReference>
<reference evidence="9 10" key="1">
    <citation type="journal article" date="2014" name="Genome Announc.">
        <title>Draft Genome Sequence of the Haloacid-Degrading Burkholderia caribensis Strain MBA4.</title>
        <authorList>
            <person name="Pan Y."/>
            <person name="Kong K.F."/>
            <person name="Tsang J.S."/>
        </authorList>
    </citation>
    <scope>NUCLEOTIDE SEQUENCE [LARGE SCALE GENOMIC DNA]</scope>
    <source>
        <strain evidence="9 10">MBA4</strain>
    </source>
</reference>
<evidence type="ECO:0000256" key="7">
    <source>
        <dbReference type="SAM" id="Phobius"/>
    </source>
</evidence>